<evidence type="ECO:0000256" key="1">
    <source>
        <dbReference type="SAM" id="Phobius"/>
    </source>
</evidence>
<evidence type="ECO:0000313" key="4">
    <source>
        <dbReference type="Proteomes" id="UP000799757"/>
    </source>
</evidence>
<reference evidence="3" key="1">
    <citation type="journal article" date="2020" name="Stud. Mycol.">
        <title>101 Dothideomycetes genomes: a test case for predicting lifestyles and emergence of pathogens.</title>
        <authorList>
            <person name="Haridas S."/>
            <person name="Albert R."/>
            <person name="Binder M."/>
            <person name="Bloem J."/>
            <person name="Labutti K."/>
            <person name="Salamov A."/>
            <person name="Andreopoulos B."/>
            <person name="Baker S."/>
            <person name="Barry K."/>
            <person name="Bills G."/>
            <person name="Bluhm B."/>
            <person name="Cannon C."/>
            <person name="Castanera R."/>
            <person name="Culley D."/>
            <person name="Daum C."/>
            <person name="Ezra D."/>
            <person name="Gonzalez J."/>
            <person name="Henrissat B."/>
            <person name="Kuo A."/>
            <person name="Liang C."/>
            <person name="Lipzen A."/>
            <person name="Lutzoni F."/>
            <person name="Magnuson J."/>
            <person name="Mondo S."/>
            <person name="Nolan M."/>
            <person name="Ohm R."/>
            <person name="Pangilinan J."/>
            <person name="Park H.-J."/>
            <person name="Ramirez L."/>
            <person name="Alfaro M."/>
            <person name="Sun H."/>
            <person name="Tritt A."/>
            <person name="Yoshinaga Y."/>
            <person name="Zwiers L.-H."/>
            <person name="Turgeon B."/>
            <person name="Goodwin S."/>
            <person name="Spatafora J."/>
            <person name="Crous P."/>
            <person name="Grigoriev I."/>
        </authorList>
    </citation>
    <scope>NUCLEOTIDE SEQUENCE</scope>
    <source>
        <strain evidence="3">CBS 109.77</strain>
    </source>
</reference>
<evidence type="ECO:0000313" key="3">
    <source>
        <dbReference type="EMBL" id="KAF2791148.1"/>
    </source>
</evidence>
<keyword evidence="2" id="KW-0732">Signal</keyword>
<accession>A0A6A6X4I2</accession>
<feature type="signal peptide" evidence="2">
    <location>
        <begin position="1"/>
        <end position="21"/>
    </location>
</feature>
<dbReference type="Proteomes" id="UP000799757">
    <property type="component" value="Unassembled WGS sequence"/>
</dbReference>
<dbReference type="OrthoDB" id="3936754at2759"/>
<dbReference type="EMBL" id="MU002035">
    <property type="protein sequence ID" value="KAF2791148.1"/>
    <property type="molecule type" value="Genomic_DNA"/>
</dbReference>
<sequence>MLTTSLLPLLSLASLLLPAFSAPTRTLCRCTIVDTSKPWTSSVPASTSNTYGSSVCATLGPHLENFRHSQPDLYHTYLRNAAVEHATPTTDDDLQPLSTTVLLRLAAQNGFENLGVVLPSAPTERPREIIVCHPEPETFSAYKDSRTTLFALNVIVAMVVLACIAEIVILASDWLDHRKTQKRTLRLTGAERLLRAPTRDDLELIFSPGAEKKMRAYEAPDWVDRTPTEKREFTAYLVTIEEEDDDDEMNRPVM</sequence>
<keyword evidence="1" id="KW-0472">Membrane</keyword>
<keyword evidence="4" id="KW-1185">Reference proteome</keyword>
<keyword evidence="1" id="KW-1133">Transmembrane helix</keyword>
<evidence type="ECO:0000256" key="2">
    <source>
        <dbReference type="SAM" id="SignalP"/>
    </source>
</evidence>
<name>A0A6A6X4I2_9PLEO</name>
<dbReference type="AlphaFoldDB" id="A0A6A6X4I2"/>
<protein>
    <submittedName>
        <fullName evidence="3">Uncharacterized protein</fullName>
    </submittedName>
</protein>
<proteinExistence type="predicted"/>
<organism evidence="3 4">
    <name type="scientific">Melanomma pulvis-pyrius CBS 109.77</name>
    <dbReference type="NCBI Taxonomy" id="1314802"/>
    <lineage>
        <taxon>Eukaryota</taxon>
        <taxon>Fungi</taxon>
        <taxon>Dikarya</taxon>
        <taxon>Ascomycota</taxon>
        <taxon>Pezizomycotina</taxon>
        <taxon>Dothideomycetes</taxon>
        <taxon>Pleosporomycetidae</taxon>
        <taxon>Pleosporales</taxon>
        <taxon>Melanommataceae</taxon>
        <taxon>Melanomma</taxon>
    </lineage>
</organism>
<feature type="chain" id="PRO_5025515782" evidence="2">
    <location>
        <begin position="22"/>
        <end position="254"/>
    </location>
</feature>
<keyword evidence="1" id="KW-0812">Transmembrane</keyword>
<gene>
    <name evidence="3" type="ORF">K505DRAFT_377004</name>
</gene>
<feature type="transmembrane region" description="Helical" evidence="1">
    <location>
        <begin position="150"/>
        <end position="175"/>
    </location>
</feature>